<dbReference type="Gramene" id="EOY16883">
    <property type="protein sequence ID" value="EOY16883"/>
    <property type="gene ID" value="TCM_035820"/>
</dbReference>
<gene>
    <name evidence="1" type="ORF">TCM_035820</name>
</gene>
<name>A0A061FIZ5_THECC</name>
<evidence type="ECO:0000313" key="1">
    <source>
        <dbReference type="EMBL" id="EOY16883.1"/>
    </source>
</evidence>
<proteinExistence type="predicted"/>
<dbReference type="Proteomes" id="UP000026915">
    <property type="component" value="Chromosome 8"/>
</dbReference>
<keyword evidence="2" id="KW-1185">Reference proteome</keyword>
<dbReference type="InParanoid" id="A0A061FIZ5"/>
<dbReference type="EMBL" id="CM001886">
    <property type="protein sequence ID" value="EOY16883.1"/>
    <property type="molecule type" value="Genomic_DNA"/>
</dbReference>
<accession>A0A061FIZ5</accession>
<dbReference type="AlphaFoldDB" id="A0A061FIZ5"/>
<evidence type="ECO:0000313" key="2">
    <source>
        <dbReference type="Proteomes" id="UP000026915"/>
    </source>
</evidence>
<dbReference type="HOGENOM" id="CLU_2659526_0_0_1"/>
<reference evidence="1 2" key="1">
    <citation type="journal article" date="2013" name="Genome Biol.">
        <title>The genome sequence of the most widely cultivated cacao type and its use to identify candidate genes regulating pod color.</title>
        <authorList>
            <person name="Motamayor J.C."/>
            <person name="Mockaitis K."/>
            <person name="Schmutz J."/>
            <person name="Haiminen N."/>
            <person name="Iii D.L."/>
            <person name="Cornejo O."/>
            <person name="Findley S.D."/>
            <person name="Zheng P."/>
            <person name="Utro F."/>
            <person name="Royaert S."/>
            <person name="Saski C."/>
            <person name="Jenkins J."/>
            <person name="Podicheti R."/>
            <person name="Zhao M."/>
            <person name="Scheffler B.E."/>
            <person name="Stack J.C."/>
            <person name="Feltus F.A."/>
            <person name="Mustiga G.M."/>
            <person name="Amores F."/>
            <person name="Phillips W."/>
            <person name="Marelli J.P."/>
            <person name="May G.D."/>
            <person name="Shapiro H."/>
            <person name="Ma J."/>
            <person name="Bustamante C.D."/>
            <person name="Schnell R.J."/>
            <person name="Main D."/>
            <person name="Gilbert D."/>
            <person name="Parida L."/>
            <person name="Kuhn D.N."/>
        </authorList>
    </citation>
    <scope>NUCLEOTIDE SEQUENCE [LARGE SCALE GENOMIC DNA]</scope>
    <source>
        <strain evidence="2">cv. Matina 1-6</strain>
    </source>
</reference>
<protein>
    <submittedName>
        <fullName evidence="1">Uncharacterized protein</fullName>
    </submittedName>
</protein>
<organism evidence="1 2">
    <name type="scientific">Theobroma cacao</name>
    <name type="common">Cacao</name>
    <name type="synonym">Cocoa</name>
    <dbReference type="NCBI Taxonomy" id="3641"/>
    <lineage>
        <taxon>Eukaryota</taxon>
        <taxon>Viridiplantae</taxon>
        <taxon>Streptophyta</taxon>
        <taxon>Embryophyta</taxon>
        <taxon>Tracheophyta</taxon>
        <taxon>Spermatophyta</taxon>
        <taxon>Magnoliopsida</taxon>
        <taxon>eudicotyledons</taxon>
        <taxon>Gunneridae</taxon>
        <taxon>Pentapetalae</taxon>
        <taxon>rosids</taxon>
        <taxon>malvids</taxon>
        <taxon>Malvales</taxon>
        <taxon>Malvaceae</taxon>
        <taxon>Byttnerioideae</taxon>
        <taxon>Theobroma</taxon>
    </lineage>
</organism>
<sequence length="76" mass="8933">MRFKYQISMVSIKFIHECTSHKQIRNKGWHRSLLHARRCCCWMPWFWGAMILLPGTIEGIAFLQLLEVGATSIIIQ</sequence>